<sequence>MIKVKSYTYQIICLVLMFGSCVNSLFAQALPGLSFTVSAPNPSDHLFHVQVRYTSAVQKELKFRMCAWTPGFYEIQEYEKAVSNFKATDYSGKTLPWNRAADSSWRVQPGSTGVILSYDVKAVNPFIANANLTEGYGYFVPGALLMYLDEEIRQPLTVQIIPYKLWPQTVATGLDELPGQPNTYRVPNFDVLYDSPFLMGKLQEFPESSVKGKKLKFIGYQMGQYDQKKLMEDVTKIAVSASEIIGDVPYAHYSFLGIGMPIRGFGGIEHLNSSSLLMANDSTLLADPKFRESMYGFLAHEYFHLYNVKRIRPVALGPFDYSKENYTNMLWVSEGFTDYYEYLILRRAGLLSRERVLANYQEHIKNYENTPGHLYQSLIESSRGIWAQRGRPQARTAEEQSKTISVYDKGCALGMLLDLKIRHETKNHRSLDDVMRSLYKEYYQKRNRGFTDLEFQQECERAAGLKLTELFSYATSVAPVNYPKYLAYAGLRIDTADKSFIMTRMDHPDALQSEIYNSWLR</sequence>
<dbReference type="InterPro" id="IPR040756">
    <property type="entry name" value="Peptidase_M61_N"/>
</dbReference>
<dbReference type="GO" id="GO:0006508">
    <property type="term" value="P:proteolysis"/>
    <property type="evidence" value="ECO:0007669"/>
    <property type="project" value="UniProtKB-KW"/>
</dbReference>
<dbReference type="RefSeq" id="WP_142527994.1">
    <property type="nucleotide sequence ID" value="NZ_CBCSJO010000001.1"/>
</dbReference>
<keyword evidence="5" id="KW-1185">Reference proteome</keyword>
<dbReference type="EMBL" id="FXTN01000004">
    <property type="protein sequence ID" value="SMO64241.1"/>
    <property type="molecule type" value="Genomic_DNA"/>
</dbReference>
<dbReference type="PROSITE" id="PS51257">
    <property type="entry name" value="PROKAR_LIPOPROTEIN"/>
    <property type="match status" value="1"/>
</dbReference>
<dbReference type="PIRSF" id="PIRSF016493">
    <property type="entry name" value="Glycyl_aminpptds"/>
    <property type="match status" value="1"/>
</dbReference>
<keyword evidence="1" id="KW-0732">Signal</keyword>
<feature type="chain" id="PRO_5022045161" evidence="1">
    <location>
        <begin position="30"/>
        <end position="521"/>
    </location>
</feature>
<dbReference type="Gene3D" id="1.10.390.10">
    <property type="entry name" value="Neutral Protease Domain 2"/>
    <property type="match status" value="1"/>
</dbReference>
<evidence type="ECO:0000256" key="1">
    <source>
        <dbReference type="SAM" id="SignalP"/>
    </source>
</evidence>
<dbReference type="OrthoDB" id="9778516at2"/>
<dbReference type="AlphaFoldDB" id="A0A521CZR7"/>
<evidence type="ECO:0000313" key="4">
    <source>
        <dbReference type="EMBL" id="SMO64241.1"/>
    </source>
</evidence>
<protein>
    <submittedName>
        <fullName evidence="4">Predicted metalloprotease, contains C-terminal PDZ domain</fullName>
    </submittedName>
</protein>
<dbReference type="SUPFAM" id="SSF55486">
    <property type="entry name" value="Metalloproteases ('zincins'), catalytic domain"/>
    <property type="match status" value="1"/>
</dbReference>
<accession>A0A521CZR7</accession>
<evidence type="ECO:0000259" key="3">
    <source>
        <dbReference type="Pfam" id="PF17899"/>
    </source>
</evidence>
<keyword evidence="4" id="KW-0482">Metalloprotease</keyword>
<evidence type="ECO:0000313" key="5">
    <source>
        <dbReference type="Proteomes" id="UP000320300"/>
    </source>
</evidence>
<organism evidence="4 5">
    <name type="scientific">Pedobacter westerhofensis</name>
    <dbReference type="NCBI Taxonomy" id="425512"/>
    <lineage>
        <taxon>Bacteria</taxon>
        <taxon>Pseudomonadati</taxon>
        <taxon>Bacteroidota</taxon>
        <taxon>Sphingobacteriia</taxon>
        <taxon>Sphingobacteriales</taxon>
        <taxon>Sphingobacteriaceae</taxon>
        <taxon>Pedobacter</taxon>
    </lineage>
</organism>
<dbReference type="InterPro" id="IPR027268">
    <property type="entry name" value="Peptidase_M4/M1_CTD_sf"/>
</dbReference>
<dbReference type="InterPro" id="IPR024191">
    <property type="entry name" value="Peptidase_M61"/>
</dbReference>
<keyword evidence="4" id="KW-0378">Hydrolase</keyword>
<dbReference type="Proteomes" id="UP000320300">
    <property type="component" value="Unassembled WGS sequence"/>
</dbReference>
<dbReference type="Gene3D" id="2.60.40.3650">
    <property type="match status" value="1"/>
</dbReference>
<keyword evidence="4" id="KW-0645">Protease</keyword>
<feature type="signal peptide" evidence="1">
    <location>
        <begin position="1"/>
        <end position="29"/>
    </location>
</feature>
<feature type="domain" description="Peptidase M61 N-terminal" evidence="3">
    <location>
        <begin position="35"/>
        <end position="201"/>
    </location>
</feature>
<dbReference type="Pfam" id="PF05299">
    <property type="entry name" value="Peptidase_M61"/>
    <property type="match status" value="1"/>
</dbReference>
<dbReference type="InterPro" id="IPR007963">
    <property type="entry name" value="Peptidase_M61_catalytic"/>
</dbReference>
<feature type="domain" description="Peptidase M61 catalytic" evidence="2">
    <location>
        <begin position="295"/>
        <end position="411"/>
    </location>
</feature>
<name>A0A521CZR7_9SPHI</name>
<dbReference type="GO" id="GO:0008237">
    <property type="term" value="F:metallopeptidase activity"/>
    <property type="evidence" value="ECO:0007669"/>
    <property type="project" value="UniProtKB-KW"/>
</dbReference>
<evidence type="ECO:0000259" key="2">
    <source>
        <dbReference type="Pfam" id="PF05299"/>
    </source>
</evidence>
<dbReference type="Pfam" id="PF17899">
    <property type="entry name" value="Peptidase_M61_N"/>
    <property type="match status" value="1"/>
</dbReference>
<gene>
    <name evidence="4" type="ORF">SAMN06265348_104297</name>
</gene>
<reference evidence="4 5" key="1">
    <citation type="submission" date="2017-05" db="EMBL/GenBank/DDBJ databases">
        <authorList>
            <person name="Varghese N."/>
            <person name="Submissions S."/>
        </authorList>
    </citation>
    <scope>NUCLEOTIDE SEQUENCE [LARGE SCALE GENOMIC DNA]</scope>
    <source>
        <strain evidence="4 5">DSM 19036</strain>
    </source>
</reference>
<proteinExistence type="predicted"/>